<evidence type="ECO:0000256" key="8">
    <source>
        <dbReference type="ARBA" id="ARBA00048679"/>
    </source>
</evidence>
<evidence type="ECO:0000256" key="3">
    <source>
        <dbReference type="ARBA" id="ARBA00022679"/>
    </source>
</evidence>
<evidence type="ECO:0000256" key="1">
    <source>
        <dbReference type="ARBA" id="ARBA00012513"/>
    </source>
</evidence>
<keyword evidence="6" id="KW-0067">ATP-binding</keyword>
<keyword evidence="13" id="KW-1185">Reference proteome</keyword>
<dbReference type="SUPFAM" id="SSF48452">
    <property type="entry name" value="TPR-like"/>
    <property type="match status" value="1"/>
</dbReference>
<accession>A0ABQ3VQ02</accession>
<keyword evidence="5" id="KW-0418">Kinase</keyword>
<dbReference type="Gene3D" id="3.30.200.20">
    <property type="entry name" value="Phosphorylase Kinase, domain 1"/>
    <property type="match status" value="1"/>
</dbReference>
<dbReference type="EMBL" id="BNJJ01000020">
    <property type="protein sequence ID" value="GHO87937.1"/>
    <property type="molecule type" value="Genomic_DNA"/>
</dbReference>
<dbReference type="SMART" id="SM00028">
    <property type="entry name" value="TPR"/>
    <property type="match status" value="4"/>
</dbReference>
<organism evidence="12 13">
    <name type="scientific">Dictyobacter formicarum</name>
    <dbReference type="NCBI Taxonomy" id="2778368"/>
    <lineage>
        <taxon>Bacteria</taxon>
        <taxon>Bacillati</taxon>
        <taxon>Chloroflexota</taxon>
        <taxon>Ktedonobacteria</taxon>
        <taxon>Ktedonobacterales</taxon>
        <taxon>Dictyobacteraceae</taxon>
        <taxon>Dictyobacter</taxon>
    </lineage>
</organism>
<dbReference type="PANTHER" id="PTHR24363:SF0">
    <property type="entry name" value="SERINE_THREONINE KINASE LIKE DOMAIN CONTAINING 1"/>
    <property type="match status" value="1"/>
</dbReference>
<dbReference type="SUPFAM" id="SSF56112">
    <property type="entry name" value="Protein kinase-like (PK-like)"/>
    <property type="match status" value="1"/>
</dbReference>
<feature type="region of interest" description="Disordered" evidence="10">
    <location>
        <begin position="341"/>
        <end position="386"/>
    </location>
</feature>
<evidence type="ECO:0000313" key="12">
    <source>
        <dbReference type="EMBL" id="GHO87937.1"/>
    </source>
</evidence>
<keyword evidence="4" id="KW-0547">Nucleotide-binding</keyword>
<reference evidence="12 13" key="1">
    <citation type="journal article" date="2021" name="Int. J. Syst. Evol. Microbiol.">
        <title>Reticulibacter mediterranei gen. nov., sp. nov., within the new family Reticulibacteraceae fam. nov., and Ktedonospora formicarum gen. nov., sp. nov., Ktedonobacter robiniae sp. nov., Dictyobacter formicarum sp. nov. and Dictyobacter arantiisoli sp. nov., belonging to the class Ktedonobacteria.</title>
        <authorList>
            <person name="Yabe S."/>
            <person name="Zheng Y."/>
            <person name="Wang C.M."/>
            <person name="Sakai Y."/>
            <person name="Abe K."/>
            <person name="Yokota A."/>
            <person name="Donadio S."/>
            <person name="Cavaletti L."/>
            <person name="Monciardini P."/>
        </authorList>
    </citation>
    <scope>NUCLEOTIDE SEQUENCE [LARGE SCALE GENOMIC DNA]</scope>
    <source>
        <strain evidence="12 13">SOSP1-9</strain>
    </source>
</reference>
<evidence type="ECO:0000259" key="11">
    <source>
        <dbReference type="PROSITE" id="PS50011"/>
    </source>
</evidence>
<dbReference type="PROSITE" id="PS50005">
    <property type="entry name" value="TPR"/>
    <property type="match status" value="1"/>
</dbReference>
<evidence type="ECO:0000256" key="6">
    <source>
        <dbReference type="ARBA" id="ARBA00022840"/>
    </source>
</evidence>
<dbReference type="Gene3D" id="1.10.510.10">
    <property type="entry name" value="Transferase(Phosphotransferase) domain 1"/>
    <property type="match status" value="1"/>
</dbReference>
<comment type="caution">
    <text evidence="12">The sequence shown here is derived from an EMBL/GenBank/DDBJ whole genome shotgun (WGS) entry which is preliminary data.</text>
</comment>
<dbReference type="EC" id="2.7.11.1" evidence="1"/>
<name>A0ABQ3VQ02_9CHLR</name>
<dbReference type="SMART" id="SM00220">
    <property type="entry name" value="S_TKc"/>
    <property type="match status" value="1"/>
</dbReference>
<dbReference type="Proteomes" id="UP000635565">
    <property type="component" value="Unassembled WGS sequence"/>
</dbReference>
<feature type="region of interest" description="Disordered" evidence="10">
    <location>
        <begin position="1"/>
        <end position="57"/>
    </location>
</feature>
<comment type="catalytic activity">
    <reaction evidence="7">
        <text>L-threonyl-[protein] + ATP = O-phospho-L-threonyl-[protein] + ADP + H(+)</text>
        <dbReference type="Rhea" id="RHEA:46608"/>
        <dbReference type="Rhea" id="RHEA-COMP:11060"/>
        <dbReference type="Rhea" id="RHEA-COMP:11605"/>
        <dbReference type="ChEBI" id="CHEBI:15378"/>
        <dbReference type="ChEBI" id="CHEBI:30013"/>
        <dbReference type="ChEBI" id="CHEBI:30616"/>
        <dbReference type="ChEBI" id="CHEBI:61977"/>
        <dbReference type="ChEBI" id="CHEBI:456216"/>
        <dbReference type="EC" id="2.7.11.1"/>
    </reaction>
</comment>
<dbReference type="CDD" id="cd14014">
    <property type="entry name" value="STKc_PknB_like"/>
    <property type="match status" value="1"/>
</dbReference>
<gene>
    <name evidence="12" type="ORF">KSZ_59430</name>
</gene>
<dbReference type="PROSITE" id="PS50011">
    <property type="entry name" value="PROTEIN_KINASE_DOM"/>
    <property type="match status" value="1"/>
</dbReference>
<dbReference type="Pfam" id="PF13181">
    <property type="entry name" value="TPR_8"/>
    <property type="match status" value="1"/>
</dbReference>
<evidence type="ECO:0000256" key="9">
    <source>
        <dbReference type="PROSITE-ProRule" id="PRU00339"/>
    </source>
</evidence>
<feature type="domain" description="Protein kinase" evidence="11">
    <location>
        <begin position="69"/>
        <end position="328"/>
    </location>
</feature>
<feature type="repeat" description="TPR" evidence="9">
    <location>
        <begin position="490"/>
        <end position="523"/>
    </location>
</feature>
<dbReference type="InterPro" id="IPR011009">
    <property type="entry name" value="Kinase-like_dom_sf"/>
</dbReference>
<dbReference type="Pfam" id="PF13432">
    <property type="entry name" value="TPR_16"/>
    <property type="match status" value="1"/>
</dbReference>
<evidence type="ECO:0000256" key="5">
    <source>
        <dbReference type="ARBA" id="ARBA00022777"/>
    </source>
</evidence>
<evidence type="ECO:0000256" key="7">
    <source>
        <dbReference type="ARBA" id="ARBA00047899"/>
    </source>
</evidence>
<comment type="catalytic activity">
    <reaction evidence="8">
        <text>L-seryl-[protein] + ATP = O-phospho-L-seryl-[protein] + ADP + H(+)</text>
        <dbReference type="Rhea" id="RHEA:17989"/>
        <dbReference type="Rhea" id="RHEA-COMP:9863"/>
        <dbReference type="Rhea" id="RHEA-COMP:11604"/>
        <dbReference type="ChEBI" id="CHEBI:15378"/>
        <dbReference type="ChEBI" id="CHEBI:29999"/>
        <dbReference type="ChEBI" id="CHEBI:30616"/>
        <dbReference type="ChEBI" id="CHEBI:83421"/>
        <dbReference type="ChEBI" id="CHEBI:456216"/>
        <dbReference type="EC" id="2.7.11.1"/>
    </reaction>
</comment>
<dbReference type="Pfam" id="PF00069">
    <property type="entry name" value="Pkinase"/>
    <property type="match status" value="1"/>
</dbReference>
<keyword evidence="3" id="KW-0808">Transferase</keyword>
<protein>
    <recommendedName>
        <fullName evidence="1">non-specific serine/threonine protein kinase</fullName>
        <ecNumber evidence="1">2.7.11.1</ecNumber>
    </recommendedName>
</protein>
<keyword evidence="2" id="KW-0723">Serine/threonine-protein kinase</keyword>
<dbReference type="InterPro" id="IPR000719">
    <property type="entry name" value="Prot_kinase_dom"/>
</dbReference>
<dbReference type="InterPro" id="IPR011990">
    <property type="entry name" value="TPR-like_helical_dom_sf"/>
</dbReference>
<dbReference type="RefSeq" id="WP_201365464.1">
    <property type="nucleotide sequence ID" value="NZ_BNJJ01000020.1"/>
</dbReference>
<dbReference type="InterPro" id="IPR019734">
    <property type="entry name" value="TPR_rpt"/>
</dbReference>
<sequence length="613" mass="67828">MSNNYSSDSEHVLPISGSQPGQSGVQNNMPDKAQHVDTPPSSSVSAPETEGKAMPRRLAPGVVLSGGRYKIEKLIASGGMGAVYRAIDTRFNRPCAVKEMLDEFNNETERAQAVEWFSREATLLLDLNHPCIPRVRDFFAENGRNYLVMDFIDGHTLAEILDLKGNVIGVNGARGVTEAQARSWMRQVSSVLSYLHSQIPPIIFRDLKPSNIMVTGRDEVKLIDFGIARTFQSQRQATVIMTLGYAPPEQLHGMPEPRSDIYALGATMHRLLTRHDAANNKPNAFAFPALRTLRPDISPAFEQVVMWSLAPQLNFRWASAADLERALINLPPITVVPPLANPVQGRGNEAGSGGQKQGAPLTPGINSSPSLTPVRPVSSPTTGPAAQHITTAMGHLTGARIEAAHEAIKWAHTLEPQNATVHKIFGQVFARRTPPQPDLAIQAYNRSLQLNPSDAETHKLVGDVWYFLRQNPFQAISAYTQSLRINAQDFETHDRLGQCFEKTNQIEPAIREYQEALRLAPAQPELLRLRLYFSLGQLAMRSNQWSVAENAFVQVLILDAAEPRARFLLSQVYEREGKLEDAFRECSYVINGPLGSTPAVQQLFFSLKNRLGR</sequence>
<keyword evidence="9" id="KW-0802">TPR repeat</keyword>
<evidence type="ECO:0000256" key="4">
    <source>
        <dbReference type="ARBA" id="ARBA00022741"/>
    </source>
</evidence>
<dbReference type="PANTHER" id="PTHR24363">
    <property type="entry name" value="SERINE/THREONINE PROTEIN KINASE"/>
    <property type="match status" value="1"/>
</dbReference>
<proteinExistence type="predicted"/>
<evidence type="ECO:0000256" key="10">
    <source>
        <dbReference type="SAM" id="MobiDB-lite"/>
    </source>
</evidence>
<feature type="compositionally biased region" description="Polar residues" evidence="10">
    <location>
        <begin position="16"/>
        <end position="29"/>
    </location>
</feature>
<evidence type="ECO:0000256" key="2">
    <source>
        <dbReference type="ARBA" id="ARBA00022527"/>
    </source>
</evidence>
<evidence type="ECO:0000313" key="13">
    <source>
        <dbReference type="Proteomes" id="UP000635565"/>
    </source>
</evidence>
<dbReference type="Gene3D" id="1.25.40.10">
    <property type="entry name" value="Tetratricopeptide repeat domain"/>
    <property type="match status" value="1"/>
</dbReference>